<keyword evidence="3" id="KW-0732">Signal</keyword>
<organism evidence="8 9">
    <name type="scientific">Butyricimonas faecalis</name>
    <dbReference type="NCBI Taxonomy" id="2093856"/>
    <lineage>
        <taxon>Bacteria</taxon>
        <taxon>Pseudomonadati</taxon>
        <taxon>Bacteroidota</taxon>
        <taxon>Bacteroidia</taxon>
        <taxon>Bacteroidales</taxon>
        <taxon>Odoribacteraceae</taxon>
        <taxon>Butyricimonas</taxon>
    </lineage>
</organism>
<evidence type="ECO:0000256" key="2">
    <source>
        <dbReference type="ARBA" id="ARBA00006275"/>
    </source>
</evidence>
<evidence type="ECO:0000256" key="1">
    <source>
        <dbReference type="ARBA" id="ARBA00004442"/>
    </source>
</evidence>
<dbReference type="Pfam" id="PF07980">
    <property type="entry name" value="SusD_RagB"/>
    <property type="match status" value="1"/>
</dbReference>
<protein>
    <submittedName>
        <fullName evidence="8">RagB/SusD family nutrient uptake outer membrane protein</fullName>
    </submittedName>
</protein>
<evidence type="ECO:0000256" key="3">
    <source>
        <dbReference type="ARBA" id="ARBA00022729"/>
    </source>
</evidence>
<dbReference type="KEGG" id="buy:D8S85_14710"/>
<dbReference type="Proteomes" id="UP000270673">
    <property type="component" value="Chromosome"/>
</dbReference>
<comment type="subcellular location">
    <subcellularLocation>
        <location evidence="1">Cell outer membrane</location>
    </subcellularLocation>
</comment>
<dbReference type="GO" id="GO:0009279">
    <property type="term" value="C:cell outer membrane"/>
    <property type="evidence" value="ECO:0007669"/>
    <property type="project" value="UniProtKB-SubCell"/>
</dbReference>
<dbReference type="SUPFAM" id="SSF48452">
    <property type="entry name" value="TPR-like"/>
    <property type="match status" value="1"/>
</dbReference>
<evidence type="ECO:0000256" key="4">
    <source>
        <dbReference type="ARBA" id="ARBA00023136"/>
    </source>
</evidence>
<feature type="domain" description="RagB/SusD" evidence="6">
    <location>
        <begin position="268"/>
        <end position="409"/>
    </location>
</feature>
<comment type="similarity">
    <text evidence="2">Belongs to the SusD family.</text>
</comment>
<dbReference type="InterPro" id="IPR033985">
    <property type="entry name" value="SusD-like_N"/>
</dbReference>
<dbReference type="EMBL" id="CP032819">
    <property type="protein sequence ID" value="AZS32057.1"/>
    <property type="molecule type" value="Genomic_DNA"/>
</dbReference>
<evidence type="ECO:0000259" key="7">
    <source>
        <dbReference type="Pfam" id="PF14322"/>
    </source>
</evidence>
<dbReference type="OrthoDB" id="5694214at2"/>
<name>A0A3S9VZS7_9BACT</name>
<dbReference type="InterPro" id="IPR011990">
    <property type="entry name" value="TPR-like_helical_dom_sf"/>
</dbReference>
<reference evidence="8 9" key="1">
    <citation type="submission" date="2018-10" db="EMBL/GenBank/DDBJ databases">
        <title>Butyricimonas faecalis sp. nov., isolated from human faeces and emended description of the genus Butyricimonas.</title>
        <authorList>
            <person name="Le Roy T."/>
            <person name="Van der Smissen P."/>
            <person name="Paquot A."/>
            <person name="Delzenne N."/>
            <person name="Muccioli G."/>
            <person name="Collet J.-F."/>
            <person name="Cani P.D."/>
        </authorList>
    </citation>
    <scope>NUCLEOTIDE SEQUENCE [LARGE SCALE GENOMIC DNA]</scope>
    <source>
        <strain evidence="8 9">H184</strain>
    </source>
</reference>
<dbReference type="Gene3D" id="1.25.40.390">
    <property type="match status" value="1"/>
</dbReference>
<gene>
    <name evidence="8" type="ORF">D8S85_14710</name>
</gene>
<dbReference type="AlphaFoldDB" id="A0A3S9VZS7"/>
<evidence type="ECO:0000313" key="9">
    <source>
        <dbReference type="Proteomes" id="UP000270673"/>
    </source>
</evidence>
<evidence type="ECO:0000313" key="8">
    <source>
        <dbReference type="EMBL" id="AZS32057.1"/>
    </source>
</evidence>
<keyword evidence="5" id="KW-0998">Cell outer membrane</keyword>
<accession>A0A3S9VZS7</accession>
<feature type="domain" description="SusD-like N-terminal" evidence="7">
    <location>
        <begin position="50"/>
        <end position="171"/>
    </location>
</feature>
<proteinExistence type="inferred from homology"/>
<evidence type="ECO:0000256" key="5">
    <source>
        <dbReference type="ARBA" id="ARBA00023237"/>
    </source>
</evidence>
<keyword evidence="9" id="KW-1185">Reference proteome</keyword>
<dbReference type="InterPro" id="IPR012944">
    <property type="entry name" value="SusD_RagB_dom"/>
</dbReference>
<evidence type="ECO:0000259" key="6">
    <source>
        <dbReference type="Pfam" id="PF07980"/>
    </source>
</evidence>
<sequence>MFETDNGVLQALDGAYVLAAESIYKPNGYMGGGGFAEYLACTWTNTNVDLAAHVYNLDNASFATGLDAVFMAFYKIINSLNPMIEGCDKNREKLSDEYYNIVKGEALALRASLHLDLIRIWGPMPMRVDASMEYLPYVTRNSIENYQYHTFKRFMELLVADLDEAEQLLQKSDPILNYPSDGSTEYTGSWTDRKSHFNYYGVLGLQARARLWMGDKEGAVRYAAMVKDAKNEDGTPKFTLAVEGNIGNNLFYPEHLCGVNQDKFDYQQSGFNPGITMLGYYNSNYNSFVNDLFDGNTNDLRYKSHWSWTRNQMRQNVRVTKKYNEMYPGSTAKRNMPVVRLAEMYLIIMEAGSLSEANVAYEEYSAARNLTYTPMSESDRQERVLWEYIREFAAEGQNFFTYKRFAVKRMLWQNSEAEDCGEEQYVLPLPPSEYKKR</sequence>
<dbReference type="Pfam" id="PF14322">
    <property type="entry name" value="SusD-like_3"/>
    <property type="match status" value="1"/>
</dbReference>
<keyword evidence="4" id="KW-0472">Membrane</keyword>